<dbReference type="HOGENOM" id="CLU_3139230_0_0_10"/>
<gene>
    <name evidence="1" type="ORF">HMPREF0971_02102</name>
</gene>
<organism evidence="1 2">
    <name type="scientific">Segatella oris F0302</name>
    <dbReference type="NCBI Taxonomy" id="649760"/>
    <lineage>
        <taxon>Bacteria</taxon>
        <taxon>Pseudomonadati</taxon>
        <taxon>Bacteroidota</taxon>
        <taxon>Bacteroidia</taxon>
        <taxon>Bacteroidales</taxon>
        <taxon>Prevotellaceae</taxon>
        <taxon>Segatella</taxon>
    </lineage>
</organism>
<proteinExistence type="predicted"/>
<comment type="caution">
    <text evidence="1">The sequence shown here is derived from an EMBL/GenBank/DDBJ whole genome shotgun (WGS) entry which is preliminary data.</text>
</comment>
<reference evidence="1 2" key="1">
    <citation type="submission" date="2009-11" db="EMBL/GenBank/DDBJ databases">
        <authorList>
            <person name="Weinstock G."/>
            <person name="Sodergren E."/>
            <person name="Clifton S."/>
            <person name="Fulton L."/>
            <person name="Fulton B."/>
            <person name="Courtney L."/>
            <person name="Fronick C."/>
            <person name="Harrison M."/>
            <person name="Strong C."/>
            <person name="Farmer C."/>
            <person name="Delahaunty K."/>
            <person name="Markovic C."/>
            <person name="Hall O."/>
            <person name="Minx P."/>
            <person name="Tomlinson C."/>
            <person name="Mitreva M."/>
            <person name="Nelson J."/>
            <person name="Hou S."/>
            <person name="Wollam A."/>
            <person name="Pepin K.H."/>
            <person name="Johnson M."/>
            <person name="Bhonagiri V."/>
            <person name="Nash W.E."/>
            <person name="Warren W."/>
            <person name="Chinwalla A."/>
            <person name="Mardis E.R."/>
            <person name="Wilson R.K."/>
        </authorList>
    </citation>
    <scope>NUCLEOTIDE SEQUENCE [LARGE SCALE GENOMIC DNA]</scope>
    <source>
        <strain evidence="1 2">F0302</strain>
    </source>
</reference>
<dbReference type="STRING" id="649760.HMPREF0971_02102"/>
<evidence type="ECO:0000313" key="1">
    <source>
        <dbReference type="EMBL" id="EFB31559.1"/>
    </source>
</evidence>
<name>D1QSY0_9BACT</name>
<dbReference type="EMBL" id="ACUZ02000035">
    <property type="protein sequence ID" value="EFB31559.1"/>
    <property type="molecule type" value="Genomic_DNA"/>
</dbReference>
<dbReference type="Proteomes" id="UP000004079">
    <property type="component" value="Unassembled WGS sequence"/>
</dbReference>
<dbReference type="AlphaFoldDB" id="D1QSY0"/>
<evidence type="ECO:0000313" key="2">
    <source>
        <dbReference type="Proteomes" id="UP000004079"/>
    </source>
</evidence>
<accession>D1QSY0</accession>
<sequence length="49" mass="5525">MYFDKRRASRNVGGYISGFQRKTGKYLEVQEIRCNFASAYSGLLALDGS</sequence>
<protein>
    <submittedName>
        <fullName evidence="1">Uncharacterized protein</fullName>
    </submittedName>
</protein>